<evidence type="ECO:0000256" key="1">
    <source>
        <dbReference type="SAM" id="MobiDB-lite"/>
    </source>
</evidence>
<feature type="compositionally biased region" description="Low complexity" evidence="1">
    <location>
        <begin position="17"/>
        <end position="32"/>
    </location>
</feature>
<sequence length="39" mass="4116">MVLLEHLHVSSRNNNRVSQALSSSASPSVSQSHRGAANS</sequence>
<evidence type="ECO:0000313" key="2">
    <source>
        <dbReference type="EMBL" id="ACL53290.1"/>
    </source>
</evidence>
<proteinExistence type="evidence at transcript level"/>
<dbReference type="AlphaFoldDB" id="B7ZZE1"/>
<protein>
    <submittedName>
        <fullName evidence="2">Uncharacterized protein</fullName>
    </submittedName>
</protein>
<accession>B7ZZE1</accession>
<name>B7ZZE1_MAIZE</name>
<organism evidence="2">
    <name type="scientific">Zea mays</name>
    <name type="common">Maize</name>
    <dbReference type="NCBI Taxonomy" id="4577"/>
    <lineage>
        <taxon>Eukaryota</taxon>
        <taxon>Viridiplantae</taxon>
        <taxon>Streptophyta</taxon>
        <taxon>Embryophyta</taxon>
        <taxon>Tracheophyta</taxon>
        <taxon>Spermatophyta</taxon>
        <taxon>Magnoliopsida</taxon>
        <taxon>Liliopsida</taxon>
        <taxon>Poales</taxon>
        <taxon>Poaceae</taxon>
        <taxon>PACMAD clade</taxon>
        <taxon>Panicoideae</taxon>
        <taxon>Andropogonodae</taxon>
        <taxon>Andropogoneae</taxon>
        <taxon>Tripsacinae</taxon>
        <taxon>Zea</taxon>
    </lineage>
</organism>
<feature type="region of interest" description="Disordered" evidence="1">
    <location>
        <begin position="8"/>
        <end position="39"/>
    </location>
</feature>
<dbReference type="EMBL" id="BT054683">
    <property type="protein sequence ID" value="ACL53290.1"/>
    <property type="molecule type" value="mRNA"/>
</dbReference>
<reference evidence="2" key="1">
    <citation type="journal article" date="2009" name="PLoS Genet.">
        <title>Sequencing, mapping, and analysis of 27,455 maize full-length cDNAs.</title>
        <authorList>
            <person name="Soderlund C."/>
            <person name="Descour A."/>
            <person name="Kudrna D."/>
            <person name="Bomhoff M."/>
            <person name="Boyd L."/>
            <person name="Currie J."/>
            <person name="Angelova A."/>
            <person name="Collura K."/>
            <person name="Wissotski M."/>
            <person name="Ashley E."/>
            <person name="Morrow D."/>
            <person name="Fernandes J."/>
            <person name="Walbot V."/>
            <person name="Yu Y."/>
        </authorList>
    </citation>
    <scope>NUCLEOTIDE SEQUENCE</scope>
    <source>
        <strain evidence="2">B73</strain>
    </source>
</reference>
<reference evidence="2" key="2">
    <citation type="submission" date="2012-06" db="EMBL/GenBank/DDBJ databases">
        <authorList>
            <person name="Yu Y."/>
            <person name="Currie J."/>
            <person name="Lomeli R."/>
            <person name="Angelova A."/>
            <person name="Collura K."/>
            <person name="Wissotski M."/>
            <person name="Campos D."/>
            <person name="Kudrna D."/>
            <person name="Golser W."/>
            <person name="Ashely E."/>
            <person name="Descour A."/>
            <person name="Fernandes J."/>
            <person name="Soderlund C."/>
            <person name="Walbot V."/>
        </authorList>
    </citation>
    <scope>NUCLEOTIDE SEQUENCE</scope>
    <source>
        <strain evidence="2">B73</strain>
    </source>
</reference>